<proteinExistence type="predicted"/>
<dbReference type="EMBL" id="MT143503">
    <property type="protein sequence ID" value="QJA97538.1"/>
    <property type="molecule type" value="Genomic_DNA"/>
</dbReference>
<accession>A0A6M3LY61</accession>
<sequence>MLRKRIITTDEFGNIYVTDEMVAYDPHTIKEHLVANERLRSSPKIDYYLRNILK</sequence>
<gene>
    <name evidence="1" type="ORF">MM415B06152_0002</name>
</gene>
<organism evidence="1">
    <name type="scientific">viral metagenome</name>
    <dbReference type="NCBI Taxonomy" id="1070528"/>
    <lineage>
        <taxon>unclassified sequences</taxon>
        <taxon>metagenomes</taxon>
        <taxon>organismal metagenomes</taxon>
    </lineage>
</organism>
<reference evidence="1" key="1">
    <citation type="submission" date="2020-03" db="EMBL/GenBank/DDBJ databases">
        <title>The deep terrestrial virosphere.</title>
        <authorList>
            <person name="Holmfeldt K."/>
            <person name="Nilsson E."/>
            <person name="Simone D."/>
            <person name="Lopez-Fernandez M."/>
            <person name="Wu X."/>
            <person name="de Brujin I."/>
            <person name="Lundin D."/>
            <person name="Andersson A."/>
            <person name="Bertilsson S."/>
            <person name="Dopson M."/>
        </authorList>
    </citation>
    <scope>NUCLEOTIDE SEQUENCE</scope>
    <source>
        <strain evidence="1">MM415B06152</strain>
    </source>
</reference>
<name>A0A6M3LY61_9ZZZZ</name>
<protein>
    <submittedName>
        <fullName evidence="1">Uncharacterized protein</fullName>
    </submittedName>
</protein>
<evidence type="ECO:0000313" key="1">
    <source>
        <dbReference type="EMBL" id="QJA97538.1"/>
    </source>
</evidence>
<dbReference type="AlphaFoldDB" id="A0A6M3LY61"/>